<proteinExistence type="inferred from homology"/>
<dbReference type="InterPro" id="IPR011042">
    <property type="entry name" value="6-blade_b-propeller_TolB-like"/>
</dbReference>
<dbReference type="SUPFAM" id="SSF63829">
    <property type="entry name" value="Calcium-dependent phosphotriesterase"/>
    <property type="match status" value="1"/>
</dbReference>
<dbReference type="InterPro" id="IPR005511">
    <property type="entry name" value="SMP-30"/>
</dbReference>
<gene>
    <name evidence="3" type="ORF">PRZ01_16685</name>
</gene>
<dbReference type="PANTHER" id="PTHR10907:SF47">
    <property type="entry name" value="REGUCALCIN"/>
    <property type="match status" value="1"/>
</dbReference>
<keyword evidence="4" id="KW-1185">Reference proteome</keyword>
<evidence type="ECO:0000256" key="1">
    <source>
        <dbReference type="ARBA" id="ARBA00008853"/>
    </source>
</evidence>
<dbReference type="InterPro" id="IPR013658">
    <property type="entry name" value="SGL"/>
</dbReference>
<dbReference type="EMBL" id="JAQQXS010000016">
    <property type="protein sequence ID" value="MDC8786826.1"/>
    <property type="molecule type" value="Genomic_DNA"/>
</dbReference>
<protein>
    <submittedName>
        <fullName evidence="3">SMP-30/gluconolactonase/LRE family protein</fullName>
    </submittedName>
</protein>
<comment type="similarity">
    <text evidence="1">Belongs to the SMP-30/CGR1 family.</text>
</comment>
<dbReference type="PANTHER" id="PTHR10907">
    <property type="entry name" value="REGUCALCIN"/>
    <property type="match status" value="1"/>
</dbReference>
<reference evidence="3 4" key="1">
    <citation type="submission" date="2022-10" db="EMBL/GenBank/DDBJ databases">
        <title>paucibacter sp. hw8 Genome sequencing.</title>
        <authorList>
            <person name="Park S."/>
        </authorList>
    </citation>
    <scope>NUCLEOTIDE SEQUENCE [LARGE SCALE GENOMIC DNA]</scope>
    <source>
        <strain evidence="4">hw8</strain>
    </source>
</reference>
<dbReference type="PRINTS" id="PR01790">
    <property type="entry name" value="SMP30FAMILY"/>
</dbReference>
<name>A0ABT5KVL4_9BURK</name>
<dbReference type="Gene3D" id="2.120.10.30">
    <property type="entry name" value="TolB, C-terminal domain"/>
    <property type="match status" value="1"/>
</dbReference>
<evidence type="ECO:0000259" key="2">
    <source>
        <dbReference type="Pfam" id="PF08450"/>
    </source>
</evidence>
<evidence type="ECO:0000313" key="4">
    <source>
        <dbReference type="Proteomes" id="UP001219862"/>
    </source>
</evidence>
<feature type="domain" description="SMP-30/Gluconolactonase/LRE-like region" evidence="2">
    <location>
        <begin position="29"/>
        <end position="282"/>
    </location>
</feature>
<evidence type="ECO:0000313" key="3">
    <source>
        <dbReference type="EMBL" id="MDC8786826.1"/>
    </source>
</evidence>
<dbReference type="RefSeq" id="WP_273597923.1">
    <property type="nucleotide sequence ID" value="NZ_JAQQXS010000016.1"/>
</dbReference>
<sequence>MTTDIGVANRSTGERGEEALLALAQGAILGEGLQWHEASQRWWWTDIQAATLHAWTPGSAQVLTARLPDRLGSFAHCRSGRLLLGLAKRLVMASLPDLQASGSVTPGIQSLVPVDPAEPRTRINDGRTDRRGFFVFGTMNETAAERRPIGSFYQYSRQYGLRRLALPAVAIANSICFSPDGRRMYFCDTLTQRIMQCSYDAETAQVADLRVFVQLDDPKAWPDGSVIDADGCLWNAQWGAGQVLQYSPEGERMRTVAMAASQVTCPAFGGDQMGTLMVSSARENLSREHLEQEPLAGSLFACQVPGLRGLADCLFDDLDESTAP</sequence>
<comment type="caution">
    <text evidence="3">The sequence shown here is derived from an EMBL/GenBank/DDBJ whole genome shotgun (WGS) entry which is preliminary data.</text>
</comment>
<accession>A0ABT5KVL4</accession>
<dbReference type="Pfam" id="PF08450">
    <property type="entry name" value="SGL"/>
    <property type="match status" value="1"/>
</dbReference>
<organism evidence="3 4">
    <name type="scientific">Roseateles koreensis</name>
    <dbReference type="NCBI Taxonomy" id="2987526"/>
    <lineage>
        <taxon>Bacteria</taxon>
        <taxon>Pseudomonadati</taxon>
        <taxon>Pseudomonadota</taxon>
        <taxon>Betaproteobacteria</taxon>
        <taxon>Burkholderiales</taxon>
        <taxon>Sphaerotilaceae</taxon>
        <taxon>Roseateles</taxon>
    </lineage>
</organism>
<dbReference type="Proteomes" id="UP001219862">
    <property type="component" value="Unassembled WGS sequence"/>
</dbReference>